<feature type="compositionally biased region" description="Low complexity" evidence="5">
    <location>
        <begin position="1"/>
        <end position="13"/>
    </location>
</feature>
<keyword evidence="4" id="KW-0809">Transit peptide</keyword>
<evidence type="ECO:0000256" key="5">
    <source>
        <dbReference type="SAM" id="MobiDB-lite"/>
    </source>
</evidence>
<evidence type="ECO:0000259" key="6">
    <source>
        <dbReference type="PROSITE" id="PS51770"/>
    </source>
</evidence>
<keyword evidence="2" id="KW-0677">Repeat</keyword>
<dbReference type="PANTHER" id="PTHR12655:SF3">
    <property type="entry name" value="ACYL-COENZYME A THIOESTERASE 9, MITOCHONDRIAL-LIKE ISOFORM X1"/>
    <property type="match status" value="1"/>
</dbReference>
<dbReference type="EMBL" id="JAIWQS010000001">
    <property type="protein sequence ID" value="KAJ8774752.1"/>
    <property type="molecule type" value="Genomic_DNA"/>
</dbReference>
<dbReference type="GO" id="GO:0006637">
    <property type="term" value="P:acyl-CoA metabolic process"/>
    <property type="evidence" value="ECO:0007669"/>
    <property type="project" value="TreeGrafter"/>
</dbReference>
<evidence type="ECO:0000256" key="1">
    <source>
        <dbReference type="ARBA" id="ARBA00010458"/>
    </source>
</evidence>
<evidence type="ECO:0000256" key="2">
    <source>
        <dbReference type="ARBA" id="ARBA00022737"/>
    </source>
</evidence>
<keyword evidence="8" id="KW-1185">Reference proteome</keyword>
<accession>A0AAV8U606</accession>
<dbReference type="InterPro" id="IPR029069">
    <property type="entry name" value="HotDog_dom_sf"/>
</dbReference>
<dbReference type="InterPro" id="IPR033120">
    <property type="entry name" value="HOTDOG_ACOT"/>
</dbReference>
<protein>
    <recommendedName>
        <fullName evidence="6">HotDog ACOT-type domain-containing protein</fullName>
    </recommendedName>
</protein>
<comment type="caution">
    <text evidence="7">The sequence shown here is derived from an EMBL/GenBank/DDBJ whole genome shotgun (WGS) entry which is preliminary data.</text>
</comment>
<feature type="region of interest" description="Disordered" evidence="5">
    <location>
        <begin position="1"/>
        <end position="21"/>
    </location>
</feature>
<evidence type="ECO:0000256" key="3">
    <source>
        <dbReference type="ARBA" id="ARBA00022801"/>
    </source>
</evidence>
<dbReference type="CDD" id="cd03442">
    <property type="entry name" value="BFIT_BACH"/>
    <property type="match status" value="2"/>
</dbReference>
<organism evidence="7 8">
    <name type="scientific">Erythroxylum novogranatense</name>
    <dbReference type="NCBI Taxonomy" id="1862640"/>
    <lineage>
        <taxon>Eukaryota</taxon>
        <taxon>Viridiplantae</taxon>
        <taxon>Streptophyta</taxon>
        <taxon>Embryophyta</taxon>
        <taxon>Tracheophyta</taxon>
        <taxon>Spermatophyta</taxon>
        <taxon>Magnoliopsida</taxon>
        <taxon>eudicotyledons</taxon>
        <taxon>Gunneridae</taxon>
        <taxon>Pentapetalae</taxon>
        <taxon>rosids</taxon>
        <taxon>fabids</taxon>
        <taxon>Malpighiales</taxon>
        <taxon>Erythroxylaceae</taxon>
        <taxon>Erythroxylum</taxon>
    </lineage>
</organism>
<keyword evidence="3" id="KW-0378">Hydrolase</keyword>
<gene>
    <name evidence="7" type="ORF">K2173_017198</name>
</gene>
<sequence>MSSSLRLRVHSSLKPPNDRQSFRSLSGSSSLISLSIRGLYNELIATTRMSKLSDILASDRISRTQAFSSYYSTPGEGIDSLLHSSATMDAGNPIRKMISLLPRMYHTPLTCAMWEETSSIFQKADRSAFDRTSQRHLVAKTPSQSRTSFVHKFSSDYILREQYRNPWNEIRVEKLVEDLDALAAIISYKHCCNNEGTMGPLLLVTASVDRMAIKKPISVDADLKMAGAVTWVGKSSMEIQLEVTQPIQGISNPSDRIALVANFQFVGRDMKTGKSAPVNKILPETEQEKLLWEEAEERNQMRKRRREEKTAGADTENIYGERVNALLAEGQVLSDMKALADRDSILIKDTCHENSLICLPQQRNIHGTIFGGFLMRKAFELAFSNTYAFAGVPPQFVEVDHIDFLKPVDVGNFLRLKSCVLYTELEHPSKPLIKVEVIAQVTRPELRVIEESNKFYFTFTVQPEAIADGLRIPKVLPATEDEARRVLERMDAEHCQMAKPFKTRQEVEEIENLTAKFLGRM</sequence>
<dbReference type="Proteomes" id="UP001159364">
    <property type="component" value="Linkage Group LG01"/>
</dbReference>
<name>A0AAV8U606_9ROSI</name>
<dbReference type="FunFam" id="3.10.129.10:FF:000023">
    <property type="entry name" value="Acyl-coenzyme A thioesterase 9, mitochondrial"/>
    <property type="match status" value="1"/>
</dbReference>
<dbReference type="PROSITE" id="PS51770">
    <property type="entry name" value="HOTDOG_ACOT"/>
    <property type="match status" value="2"/>
</dbReference>
<dbReference type="GO" id="GO:0047617">
    <property type="term" value="F:fatty acyl-CoA hydrolase activity"/>
    <property type="evidence" value="ECO:0007669"/>
    <property type="project" value="TreeGrafter"/>
</dbReference>
<dbReference type="PANTHER" id="PTHR12655">
    <property type="entry name" value="ACYL-COA THIOESTERASE"/>
    <property type="match status" value="1"/>
</dbReference>
<evidence type="ECO:0000313" key="8">
    <source>
        <dbReference type="Proteomes" id="UP001159364"/>
    </source>
</evidence>
<reference evidence="7 8" key="1">
    <citation type="submission" date="2021-09" db="EMBL/GenBank/DDBJ databases">
        <title>Genomic insights and catalytic innovation underlie evolution of tropane alkaloids biosynthesis.</title>
        <authorList>
            <person name="Wang Y.-J."/>
            <person name="Tian T."/>
            <person name="Huang J.-P."/>
            <person name="Huang S.-X."/>
        </authorList>
    </citation>
    <scope>NUCLEOTIDE SEQUENCE [LARGE SCALE GENOMIC DNA]</scope>
    <source>
        <strain evidence="7">KIB-2018</strain>
        <tissue evidence="7">Leaf</tissue>
    </source>
</reference>
<dbReference type="AlphaFoldDB" id="A0AAV8U606"/>
<comment type="similarity">
    <text evidence="1">Belongs to the acyl coenzyme A hydrolase family.</text>
</comment>
<feature type="domain" description="HotDog ACOT-type" evidence="6">
    <location>
        <begin position="149"/>
        <end position="271"/>
    </location>
</feature>
<evidence type="ECO:0000256" key="4">
    <source>
        <dbReference type="ARBA" id="ARBA00022946"/>
    </source>
</evidence>
<dbReference type="SUPFAM" id="SSF54637">
    <property type="entry name" value="Thioesterase/thiol ester dehydrase-isomerase"/>
    <property type="match status" value="2"/>
</dbReference>
<dbReference type="Gene3D" id="3.10.129.10">
    <property type="entry name" value="Hotdog Thioesterase"/>
    <property type="match status" value="2"/>
</dbReference>
<proteinExistence type="inferred from homology"/>
<feature type="domain" description="HotDog ACOT-type" evidence="6">
    <location>
        <begin position="348"/>
        <end position="465"/>
    </location>
</feature>
<evidence type="ECO:0000313" key="7">
    <source>
        <dbReference type="EMBL" id="KAJ8774752.1"/>
    </source>
</evidence>